<evidence type="ECO:0000313" key="2">
    <source>
        <dbReference type="Proteomes" id="UP000236621"/>
    </source>
</evidence>
<reference evidence="1 2" key="1">
    <citation type="submission" date="2017-08" db="EMBL/GenBank/DDBJ databases">
        <title>Harnessing the power of phylogenomics to disentangle the directionality and signatures of interkingdom host jumping in the parasitic fungal genus Tolypocladium.</title>
        <authorList>
            <person name="Quandt C.A."/>
            <person name="Patterson W."/>
            <person name="Spatafora J.W."/>
        </authorList>
    </citation>
    <scope>NUCLEOTIDE SEQUENCE [LARGE SCALE GENOMIC DNA]</scope>
    <source>
        <strain evidence="1 2">CBS 113982</strain>
    </source>
</reference>
<proteinExistence type="predicted"/>
<dbReference type="EMBL" id="NRSZ01000867">
    <property type="protein sequence ID" value="PNY24597.1"/>
    <property type="molecule type" value="Genomic_DNA"/>
</dbReference>
<sequence length="143" mass="15275">MNEGRKGSTNLPWANGLNAQRARGSTWGTTYILVRTGDTLRSRASALACRGSGVGDTKIRRWGTAVGSMAGECEEACWCMFVGTRSQVIRRGDPVYECKKPFRSPLTCIPSILVGISVGLAVLPEMVTTVPSSLSNPSVLVLV</sequence>
<organism evidence="1 2">
    <name type="scientific">Tolypocladium capitatum</name>
    <dbReference type="NCBI Taxonomy" id="45235"/>
    <lineage>
        <taxon>Eukaryota</taxon>
        <taxon>Fungi</taxon>
        <taxon>Dikarya</taxon>
        <taxon>Ascomycota</taxon>
        <taxon>Pezizomycotina</taxon>
        <taxon>Sordariomycetes</taxon>
        <taxon>Hypocreomycetidae</taxon>
        <taxon>Hypocreales</taxon>
        <taxon>Ophiocordycipitaceae</taxon>
        <taxon>Tolypocladium</taxon>
    </lineage>
</organism>
<dbReference type="AlphaFoldDB" id="A0A2K3QAL6"/>
<evidence type="ECO:0000313" key="1">
    <source>
        <dbReference type="EMBL" id="PNY24597.1"/>
    </source>
</evidence>
<comment type="caution">
    <text evidence="1">The sequence shown here is derived from an EMBL/GenBank/DDBJ whole genome shotgun (WGS) entry which is preliminary data.</text>
</comment>
<accession>A0A2K3QAL6</accession>
<protein>
    <submittedName>
        <fullName evidence="1">Uncharacterized protein</fullName>
    </submittedName>
</protein>
<dbReference type="Proteomes" id="UP000236621">
    <property type="component" value="Unassembled WGS sequence"/>
</dbReference>
<keyword evidence="2" id="KW-1185">Reference proteome</keyword>
<gene>
    <name evidence="1" type="ORF">TCAP_05482</name>
</gene>
<name>A0A2K3QAL6_9HYPO</name>